<reference evidence="1 2" key="1">
    <citation type="submission" date="2022-03" db="EMBL/GenBank/DDBJ databases">
        <title>A chromosomal length assembly of Cordylochernes scorpioides.</title>
        <authorList>
            <person name="Zeh D."/>
            <person name="Zeh J."/>
        </authorList>
    </citation>
    <scope>NUCLEOTIDE SEQUENCE [LARGE SCALE GENOMIC DNA]</scope>
    <source>
        <strain evidence="1">IN4F17</strain>
        <tissue evidence="1">Whole Body</tissue>
    </source>
</reference>
<keyword evidence="2" id="KW-1185">Reference proteome</keyword>
<dbReference type="Proteomes" id="UP001235939">
    <property type="component" value="Chromosome 22"/>
</dbReference>
<name>A0ABY6LNU4_9ARAC</name>
<evidence type="ECO:0000313" key="1">
    <source>
        <dbReference type="EMBL" id="UYV82886.1"/>
    </source>
</evidence>
<protein>
    <submittedName>
        <fullName evidence="1">Uncharacterized protein</fullName>
    </submittedName>
</protein>
<accession>A0ABY6LNU4</accession>
<proteinExistence type="predicted"/>
<sequence>MLDDESTAVQELEKEQDLAMKVGTRAERLVKSYPLTEANYPKVIEALKDRFGDKVILTEVYVRQLLKLVINNQNSSFLYPLVESSLPEELIRVWQRSDMAGYAKDEGELIPSVDQRLRSLLAFVRREVKGEQRIAYLKDGFGDSSRKRDTGHYVTGTRMDLADDGISGGNWRVLPLADPHFEKSGKVDVILGADVYGKLLFPDLRL</sequence>
<gene>
    <name evidence="1" type="ORF">LAZ67_22001235</name>
</gene>
<evidence type="ECO:0000313" key="2">
    <source>
        <dbReference type="Proteomes" id="UP001235939"/>
    </source>
</evidence>
<organism evidence="1 2">
    <name type="scientific">Cordylochernes scorpioides</name>
    <dbReference type="NCBI Taxonomy" id="51811"/>
    <lineage>
        <taxon>Eukaryota</taxon>
        <taxon>Metazoa</taxon>
        <taxon>Ecdysozoa</taxon>
        <taxon>Arthropoda</taxon>
        <taxon>Chelicerata</taxon>
        <taxon>Arachnida</taxon>
        <taxon>Pseudoscorpiones</taxon>
        <taxon>Cheliferoidea</taxon>
        <taxon>Chernetidae</taxon>
        <taxon>Cordylochernes</taxon>
    </lineage>
</organism>
<dbReference type="EMBL" id="CP092884">
    <property type="protein sequence ID" value="UYV82886.1"/>
    <property type="molecule type" value="Genomic_DNA"/>
</dbReference>